<dbReference type="AlphaFoldDB" id="A0A816HK52"/>
<dbReference type="Proteomes" id="UP000663828">
    <property type="component" value="Unassembled WGS sequence"/>
</dbReference>
<protein>
    <submittedName>
        <fullName evidence="1">Uncharacterized protein</fullName>
    </submittedName>
</protein>
<accession>A0A816HK52</accession>
<sequence>MTRHHKSATTASFSVSATVEASAIIHPHNNASMEYFAQFNKVFVAVTTLRIKCASTIHFVGTHLEYVTDSVFWIPNCASTMPLHVPLRIIPRTIGTGTMHLQPNRVTEPTTIRRHRH</sequence>
<evidence type="ECO:0000313" key="1">
    <source>
        <dbReference type="EMBL" id="CAF1689389.1"/>
    </source>
</evidence>
<proteinExistence type="predicted"/>
<name>A0A816HK52_ADIRI</name>
<gene>
    <name evidence="1" type="ORF">XAT740_LOCUS63285</name>
</gene>
<organism evidence="1 2">
    <name type="scientific">Adineta ricciae</name>
    <name type="common">Rotifer</name>
    <dbReference type="NCBI Taxonomy" id="249248"/>
    <lineage>
        <taxon>Eukaryota</taxon>
        <taxon>Metazoa</taxon>
        <taxon>Spiralia</taxon>
        <taxon>Gnathifera</taxon>
        <taxon>Rotifera</taxon>
        <taxon>Eurotatoria</taxon>
        <taxon>Bdelloidea</taxon>
        <taxon>Adinetida</taxon>
        <taxon>Adinetidae</taxon>
        <taxon>Adineta</taxon>
    </lineage>
</organism>
<dbReference type="EMBL" id="CAJNOR010019210">
    <property type="protein sequence ID" value="CAF1689389.1"/>
    <property type="molecule type" value="Genomic_DNA"/>
</dbReference>
<comment type="caution">
    <text evidence="1">The sequence shown here is derived from an EMBL/GenBank/DDBJ whole genome shotgun (WGS) entry which is preliminary data.</text>
</comment>
<evidence type="ECO:0000313" key="2">
    <source>
        <dbReference type="Proteomes" id="UP000663828"/>
    </source>
</evidence>
<feature type="non-terminal residue" evidence="1">
    <location>
        <position position="1"/>
    </location>
</feature>
<keyword evidence="2" id="KW-1185">Reference proteome</keyword>
<reference evidence="1" key="1">
    <citation type="submission" date="2021-02" db="EMBL/GenBank/DDBJ databases">
        <authorList>
            <person name="Nowell W R."/>
        </authorList>
    </citation>
    <scope>NUCLEOTIDE SEQUENCE</scope>
</reference>